<dbReference type="Proteomes" id="UP000062255">
    <property type="component" value="Chromosome"/>
</dbReference>
<keyword evidence="1" id="KW-0472">Membrane</keyword>
<keyword evidence="1" id="KW-1133">Transmembrane helix</keyword>
<reference evidence="2 3" key="1">
    <citation type="submission" date="2015-07" db="EMBL/GenBank/DDBJ databases">
        <title>Complete genome sequence of Mycobacterium goodii X7B, a facultative thermophilic biodesulfurizing bacterium.</title>
        <authorList>
            <person name="Yu B."/>
            <person name="Li F."/>
            <person name="Xu P."/>
        </authorList>
    </citation>
    <scope>NUCLEOTIDE SEQUENCE [LARGE SCALE GENOMIC DNA]</scope>
    <source>
        <strain evidence="2 3">X7B</strain>
    </source>
</reference>
<name>A0A0K0X508_MYCGD</name>
<dbReference type="RefSeq" id="WP_049744895.1">
    <property type="nucleotide sequence ID" value="NZ_CP012150.1"/>
</dbReference>
<dbReference type="STRING" id="134601.AFA91_11955"/>
<evidence type="ECO:0000313" key="2">
    <source>
        <dbReference type="EMBL" id="AKS32469.1"/>
    </source>
</evidence>
<keyword evidence="1" id="KW-0812">Transmembrane</keyword>
<dbReference type="PATRIC" id="fig|134601.6.peg.2487"/>
<accession>A0A0K0X508</accession>
<sequence length="168" mass="18246">MVSLIVHAVLGIVVVALVVRLNPQIFSRPPGPRFSALEATFYAVGLASIPLCWYFNSQFVAQYAVPGGNPIWGPGSWAEFIALGYTNPAASSASADYTIANVILLPLFTIADGLRRGIRHPWLFFVSSLFTSFAFAFAFYFATVERQHRHQRAGIAVGGLPGDQLGTR</sequence>
<feature type="transmembrane region" description="Helical" evidence="1">
    <location>
        <begin position="6"/>
        <end position="22"/>
    </location>
</feature>
<dbReference type="Pfam" id="PF11196">
    <property type="entry name" value="DUF2834"/>
    <property type="match status" value="1"/>
</dbReference>
<evidence type="ECO:0000313" key="3">
    <source>
        <dbReference type="Proteomes" id="UP000062255"/>
    </source>
</evidence>
<feature type="transmembrane region" description="Helical" evidence="1">
    <location>
        <begin position="34"/>
        <end position="56"/>
    </location>
</feature>
<evidence type="ECO:0000256" key="1">
    <source>
        <dbReference type="SAM" id="Phobius"/>
    </source>
</evidence>
<gene>
    <name evidence="2" type="ORF">AFA91_11955</name>
</gene>
<dbReference type="KEGG" id="mgo:AFA91_11955"/>
<dbReference type="EMBL" id="CP012150">
    <property type="protein sequence ID" value="AKS32469.1"/>
    <property type="molecule type" value="Genomic_DNA"/>
</dbReference>
<evidence type="ECO:0008006" key="4">
    <source>
        <dbReference type="Google" id="ProtNLM"/>
    </source>
</evidence>
<proteinExistence type="predicted"/>
<dbReference type="OrthoDB" id="7064004at2"/>
<dbReference type="InterPro" id="IPR021362">
    <property type="entry name" value="DUF2834"/>
</dbReference>
<dbReference type="AlphaFoldDB" id="A0A0K0X508"/>
<protein>
    <recommendedName>
        <fullName evidence="4">DUF2834 domain-containing protein</fullName>
    </recommendedName>
</protein>
<feature type="transmembrane region" description="Helical" evidence="1">
    <location>
        <begin position="122"/>
        <end position="142"/>
    </location>
</feature>
<organism evidence="2 3">
    <name type="scientific">Mycolicibacterium goodii</name>
    <name type="common">Mycobacterium goodii</name>
    <dbReference type="NCBI Taxonomy" id="134601"/>
    <lineage>
        <taxon>Bacteria</taxon>
        <taxon>Bacillati</taxon>
        <taxon>Actinomycetota</taxon>
        <taxon>Actinomycetes</taxon>
        <taxon>Mycobacteriales</taxon>
        <taxon>Mycobacteriaceae</taxon>
        <taxon>Mycolicibacterium</taxon>
    </lineage>
</organism>